<sequence length="226" mass="24340">GCDEGVDGLVLRHADGRFCGGRVRRRRPPRGGRRVDPGRGPLRGGELVGPRPRCHAPAARRRGLPRRPGRAGRGGRLRAPARGQLAGGLPTAGQMGPGSRTRVEPGPVGRGREPGAPAPALPRHDPRRPGQLVRQRHHRRAPEYRPRPGAPGARREPRRRCHRLVVPRGLAGLGRALPAGRRSPRARRPALGTGRRLDGGPRARPPAARRGRLLVDAGAQARVRPL</sequence>
<feature type="non-terminal residue" evidence="2">
    <location>
        <position position="1"/>
    </location>
</feature>
<organism evidence="2">
    <name type="scientific">uncultured Ramlibacter sp</name>
    <dbReference type="NCBI Taxonomy" id="260755"/>
    <lineage>
        <taxon>Bacteria</taxon>
        <taxon>Pseudomonadati</taxon>
        <taxon>Pseudomonadota</taxon>
        <taxon>Betaproteobacteria</taxon>
        <taxon>Burkholderiales</taxon>
        <taxon>Comamonadaceae</taxon>
        <taxon>Ramlibacter</taxon>
        <taxon>environmental samples</taxon>
    </lineage>
</organism>
<reference evidence="2" key="1">
    <citation type="submission" date="2020-02" db="EMBL/GenBank/DDBJ databases">
        <authorList>
            <person name="Meier V. D."/>
        </authorList>
    </citation>
    <scope>NUCLEOTIDE SEQUENCE</scope>
    <source>
        <strain evidence="2">AVDCRST_MAG51</strain>
    </source>
</reference>
<feature type="region of interest" description="Disordered" evidence="1">
    <location>
        <begin position="20"/>
        <end position="226"/>
    </location>
</feature>
<feature type="compositionally biased region" description="Basic residues" evidence="1">
    <location>
        <begin position="22"/>
        <end position="32"/>
    </location>
</feature>
<feature type="compositionally biased region" description="Low complexity" evidence="1">
    <location>
        <begin position="77"/>
        <end position="89"/>
    </location>
</feature>
<feature type="compositionally biased region" description="Basic residues" evidence="1">
    <location>
        <begin position="156"/>
        <end position="165"/>
    </location>
</feature>
<feature type="compositionally biased region" description="Basic residues" evidence="1">
    <location>
        <begin position="52"/>
        <end position="76"/>
    </location>
</feature>
<accession>A0A6J4Q7V2</accession>
<evidence type="ECO:0000313" key="2">
    <source>
        <dbReference type="EMBL" id="CAA9435355.1"/>
    </source>
</evidence>
<gene>
    <name evidence="2" type="ORF">AVDCRST_MAG51-2894</name>
</gene>
<proteinExistence type="predicted"/>
<dbReference type="AlphaFoldDB" id="A0A6J4Q7V2"/>
<feature type="non-terminal residue" evidence="2">
    <location>
        <position position="226"/>
    </location>
</feature>
<dbReference type="EMBL" id="CADCUX010000620">
    <property type="protein sequence ID" value="CAA9435355.1"/>
    <property type="molecule type" value="Genomic_DNA"/>
</dbReference>
<feature type="compositionally biased region" description="Low complexity" evidence="1">
    <location>
        <begin position="167"/>
        <end position="181"/>
    </location>
</feature>
<evidence type="ECO:0000256" key="1">
    <source>
        <dbReference type="SAM" id="MobiDB-lite"/>
    </source>
</evidence>
<name>A0A6J4Q7V2_9BURK</name>
<protein>
    <submittedName>
        <fullName evidence="2">Uncharacterized protein</fullName>
    </submittedName>
</protein>